<sequence>MKKFIFLITFILILFVSLSSVNAGLFWDTTMECQQFSITLPEGFSESEGWGSNDEHTNEIYAGTGIPSGDEVHRWLVIQELGTTKNYTDFYDFGDRLDNKVVVDNYTNGSLLVEKCYSITSKRFNGIENYTYAEFDKDGYHYGMLISYESDLDDLKLSTDVELVKNVMNSVNHKK</sequence>
<reference evidence="2" key="1">
    <citation type="submission" date="2016-10" db="EMBL/GenBank/DDBJ databases">
        <authorList>
            <person name="Varghese N."/>
        </authorList>
    </citation>
    <scope>NUCLEOTIDE SEQUENCE [LARGE SCALE GENOMIC DNA]</scope>
    <source>
        <strain evidence="2">DSM 16632</strain>
    </source>
</reference>
<evidence type="ECO:0000313" key="1">
    <source>
        <dbReference type="EMBL" id="SFL34784.1"/>
    </source>
</evidence>
<dbReference type="EMBL" id="FOTL01000007">
    <property type="protein sequence ID" value="SFL34784.1"/>
    <property type="molecule type" value="Genomic_DNA"/>
</dbReference>
<name>A0A1I4GXQ6_METOL</name>
<proteinExistence type="predicted"/>
<accession>A0A1I4GXQ6</accession>
<gene>
    <name evidence="1" type="ORF">SAMN02910297_00638</name>
</gene>
<evidence type="ECO:0000313" key="2">
    <source>
        <dbReference type="Proteomes" id="UP000183442"/>
    </source>
</evidence>
<dbReference type="Proteomes" id="UP000183442">
    <property type="component" value="Unassembled WGS sequence"/>
</dbReference>
<dbReference type="RefSeq" id="WP_074798172.1">
    <property type="nucleotide sequence ID" value="NZ_FOTL01000007.1"/>
</dbReference>
<dbReference type="AlphaFoldDB" id="A0A1I4GXQ6"/>
<organism evidence="1 2">
    <name type="scientific">Methanobrevibacter olleyae</name>
    <dbReference type="NCBI Taxonomy" id="294671"/>
    <lineage>
        <taxon>Archaea</taxon>
        <taxon>Methanobacteriati</taxon>
        <taxon>Methanobacteriota</taxon>
        <taxon>Methanomada group</taxon>
        <taxon>Methanobacteria</taxon>
        <taxon>Methanobacteriales</taxon>
        <taxon>Methanobacteriaceae</taxon>
        <taxon>Methanobrevibacter</taxon>
    </lineage>
</organism>
<protein>
    <submittedName>
        <fullName evidence="1">Uncharacterized protein</fullName>
    </submittedName>
</protein>